<evidence type="ECO:0000259" key="1">
    <source>
        <dbReference type="PROSITE" id="PS50837"/>
    </source>
</evidence>
<comment type="caution">
    <text evidence="2">The sequence shown here is derived from an EMBL/GenBank/DDBJ whole genome shotgun (WGS) entry which is preliminary data.</text>
</comment>
<accession>A0A9Q1CSX0</accession>
<name>A0A9Q1CSX0_HOLLE</name>
<dbReference type="PANTHER" id="PTHR46312">
    <property type="entry name" value="NACHT DOMAIN-CONTAINING PROTEIN"/>
    <property type="match status" value="1"/>
</dbReference>
<dbReference type="AlphaFoldDB" id="A0A9Q1CSX0"/>
<gene>
    <name evidence="2" type="ORF">HOLleu_03703</name>
</gene>
<dbReference type="OrthoDB" id="120976at2759"/>
<dbReference type="Pfam" id="PF05729">
    <property type="entry name" value="NACHT"/>
    <property type="match status" value="1"/>
</dbReference>
<dbReference type="PROSITE" id="PS50837">
    <property type="entry name" value="NACHT"/>
    <property type="match status" value="1"/>
</dbReference>
<sequence>MKKTFNNQLKEKYKDLYNAVRPIPYLKDRQYCVNTIFVDGGIELRHDQVGVKSKWEKLNSYTDIFDSRRIEFTRLILEGEPGYGKSTIALQLAYDWCNQTQSSHLKDIHILILLRLRQLGGVSSIFTAIKKFLLPYDSELQEVDIKHILTNTESVAIIMDGYDEYPDQDKTSEIMKVFQRNMFQTFQVILTTRVSCVPVKFSPQTKRIRLTGFDDKAQENYIRKALAVTDDENVKKIKFRLQDNPVLSGLCQVPLFFAMYTHMTVESQVILNFNSVTSFFQHMVDCFHEHLKNKMDDDNVVESELFKNEHQKLDRIAFEALSGRVRPWMKNDLQKRLGKKFYEAYIRIGILVEEETSQLVQNPTSLPIEKKTEVRFYHKLFCEWYAAHFLSRYASKSLSFRLGNIVKKRNPFDLHYLYRFACGLNPSASGKIIKHIKKLKGGDKFAILCLMEKTGSIQDVKETIRQLCAEGIIISNDDSLLLQMSSLQLLEIAANNNIPITVVRLQNSLDSVDLSTISIRLKSHLTLSSRIPMEGLQISLTTREICEEITTDISEDEIIAVFEFSTKCPSLKALWYLGCTLPQRFESSPTLTALKSGNIKVFWRRLEDEPTYVLNVQSGSWELTHEDECKKWQNIFKDENY</sequence>
<reference evidence="2" key="1">
    <citation type="submission" date="2021-10" db="EMBL/GenBank/DDBJ databases">
        <title>Tropical sea cucumber genome reveals ecological adaptation and Cuvierian tubules defense mechanism.</title>
        <authorList>
            <person name="Chen T."/>
        </authorList>
    </citation>
    <scope>NUCLEOTIDE SEQUENCE</scope>
    <source>
        <strain evidence="2">Nanhai2018</strain>
        <tissue evidence="2">Muscle</tissue>
    </source>
</reference>
<dbReference type="SUPFAM" id="SSF52540">
    <property type="entry name" value="P-loop containing nucleoside triphosphate hydrolases"/>
    <property type="match status" value="1"/>
</dbReference>
<protein>
    <submittedName>
        <fullName evidence="2">NLR family CARD domain-containing protein 4</fullName>
    </submittedName>
</protein>
<dbReference type="InterPro" id="IPR007111">
    <property type="entry name" value="NACHT_NTPase"/>
</dbReference>
<feature type="domain" description="NACHT" evidence="1">
    <location>
        <begin position="73"/>
        <end position="193"/>
    </location>
</feature>
<dbReference type="EMBL" id="JAIZAY010000001">
    <property type="protein sequence ID" value="KAJ8050481.1"/>
    <property type="molecule type" value="Genomic_DNA"/>
</dbReference>
<evidence type="ECO:0000313" key="2">
    <source>
        <dbReference type="EMBL" id="KAJ8050481.1"/>
    </source>
</evidence>
<dbReference type="PANTHER" id="PTHR46312:SF2">
    <property type="entry name" value="NUCLEOTIDE-BINDING OLIGOMERIZATION DOMAIN-CONTAINING PROTEIN 2-LIKE"/>
    <property type="match status" value="1"/>
</dbReference>
<dbReference type="InterPro" id="IPR027417">
    <property type="entry name" value="P-loop_NTPase"/>
</dbReference>
<organism evidence="2 3">
    <name type="scientific">Holothuria leucospilota</name>
    <name type="common">Black long sea cucumber</name>
    <name type="synonym">Mertensiothuria leucospilota</name>
    <dbReference type="NCBI Taxonomy" id="206669"/>
    <lineage>
        <taxon>Eukaryota</taxon>
        <taxon>Metazoa</taxon>
        <taxon>Echinodermata</taxon>
        <taxon>Eleutherozoa</taxon>
        <taxon>Echinozoa</taxon>
        <taxon>Holothuroidea</taxon>
        <taxon>Aspidochirotacea</taxon>
        <taxon>Aspidochirotida</taxon>
        <taxon>Holothuriidae</taxon>
        <taxon>Holothuria</taxon>
    </lineage>
</organism>
<dbReference type="Proteomes" id="UP001152320">
    <property type="component" value="Chromosome 1"/>
</dbReference>
<keyword evidence="3" id="KW-1185">Reference proteome</keyword>
<dbReference type="Gene3D" id="3.40.50.300">
    <property type="entry name" value="P-loop containing nucleotide triphosphate hydrolases"/>
    <property type="match status" value="1"/>
</dbReference>
<proteinExistence type="predicted"/>
<evidence type="ECO:0000313" key="3">
    <source>
        <dbReference type="Proteomes" id="UP001152320"/>
    </source>
</evidence>